<keyword evidence="1" id="KW-0472">Membrane</keyword>
<accession>A0A327ZID9</accession>
<keyword evidence="1" id="KW-1133">Transmembrane helix</keyword>
<keyword evidence="3" id="KW-1185">Reference proteome</keyword>
<feature type="transmembrane region" description="Helical" evidence="1">
    <location>
        <begin position="44"/>
        <end position="62"/>
    </location>
</feature>
<evidence type="ECO:0008006" key="4">
    <source>
        <dbReference type="Google" id="ProtNLM"/>
    </source>
</evidence>
<evidence type="ECO:0000256" key="1">
    <source>
        <dbReference type="SAM" id="Phobius"/>
    </source>
</evidence>
<comment type="caution">
    <text evidence="2">The sequence shown here is derived from an EMBL/GenBank/DDBJ whole genome shotgun (WGS) entry which is preliminary data.</text>
</comment>
<dbReference type="EMBL" id="QLMJ01000003">
    <property type="protein sequence ID" value="RAK40514.1"/>
    <property type="molecule type" value="Genomic_DNA"/>
</dbReference>
<dbReference type="AlphaFoldDB" id="A0A327ZID9"/>
<protein>
    <recommendedName>
        <fullName evidence="4">Integral membrane protein</fullName>
    </recommendedName>
</protein>
<name>A0A327ZID9_9ACTN</name>
<dbReference type="Proteomes" id="UP000249341">
    <property type="component" value="Unassembled WGS sequence"/>
</dbReference>
<reference evidence="2 3" key="1">
    <citation type="submission" date="2018-06" db="EMBL/GenBank/DDBJ databases">
        <title>Genomic Encyclopedia of Type Strains, Phase III (KMG-III): the genomes of soil and plant-associated and newly described type strains.</title>
        <authorList>
            <person name="Whitman W."/>
        </authorList>
    </citation>
    <scope>NUCLEOTIDE SEQUENCE [LARGE SCALE GENOMIC DNA]</scope>
    <source>
        <strain evidence="2 3">CGMCC 4.7090</strain>
    </source>
</reference>
<proteinExistence type="predicted"/>
<evidence type="ECO:0000313" key="3">
    <source>
        <dbReference type="Proteomes" id="UP000249341"/>
    </source>
</evidence>
<sequence>MVGTAFLGGLIGLALLGFGARILVSGHAPAVIARSFRADREAGWYHLLFGVALVIFVVGARLPGEASGTTATILSIALVAVAVVRFRPRGRVRDEEP</sequence>
<feature type="transmembrane region" description="Helical" evidence="1">
    <location>
        <begin position="6"/>
        <end position="24"/>
    </location>
</feature>
<feature type="transmembrane region" description="Helical" evidence="1">
    <location>
        <begin position="68"/>
        <end position="86"/>
    </location>
</feature>
<keyword evidence="1" id="KW-0812">Transmembrane</keyword>
<organism evidence="2 3">
    <name type="scientific">Actinoplanes lutulentus</name>
    <dbReference type="NCBI Taxonomy" id="1287878"/>
    <lineage>
        <taxon>Bacteria</taxon>
        <taxon>Bacillati</taxon>
        <taxon>Actinomycetota</taxon>
        <taxon>Actinomycetes</taxon>
        <taxon>Micromonosporales</taxon>
        <taxon>Micromonosporaceae</taxon>
        <taxon>Actinoplanes</taxon>
    </lineage>
</organism>
<evidence type="ECO:0000313" key="2">
    <source>
        <dbReference type="EMBL" id="RAK40514.1"/>
    </source>
</evidence>
<gene>
    <name evidence="2" type="ORF">B0I29_103551</name>
</gene>